<dbReference type="Gene3D" id="3.90.320.10">
    <property type="match status" value="1"/>
</dbReference>
<keyword evidence="3" id="KW-1185">Reference proteome</keyword>
<feature type="domain" description="PD-(D/E)XK endonuclease-like" evidence="1">
    <location>
        <begin position="618"/>
        <end position="895"/>
    </location>
</feature>
<dbReference type="InterPro" id="IPR011604">
    <property type="entry name" value="PDDEXK-like_dom_sf"/>
</dbReference>
<gene>
    <name evidence="2" type="ORF">ACFSQZ_00320</name>
</gene>
<dbReference type="Proteomes" id="UP001597297">
    <property type="component" value="Unassembled WGS sequence"/>
</dbReference>
<protein>
    <submittedName>
        <fullName evidence="2">PD-(D/E)XK nuclease family protein</fullName>
    </submittedName>
</protein>
<organism evidence="2 3">
    <name type="scientific">Rubritalea spongiae</name>
    <dbReference type="NCBI Taxonomy" id="430797"/>
    <lineage>
        <taxon>Bacteria</taxon>
        <taxon>Pseudomonadati</taxon>
        <taxon>Verrucomicrobiota</taxon>
        <taxon>Verrucomicrobiia</taxon>
        <taxon>Verrucomicrobiales</taxon>
        <taxon>Rubritaleaceae</taxon>
        <taxon>Rubritalea</taxon>
    </lineage>
</organism>
<dbReference type="Pfam" id="PF12705">
    <property type="entry name" value="PDDEXK_1"/>
    <property type="match status" value="1"/>
</dbReference>
<dbReference type="RefSeq" id="WP_377096386.1">
    <property type="nucleotide sequence ID" value="NZ_JBHSJM010000001.1"/>
</dbReference>
<evidence type="ECO:0000313" key="3">
    <source>
        <dbReference type="Proteomes" id="UP001597297"/>
    </source>
</evidence>
<evidence type="ECO:0000313" key="2">
    <source>
        <dbReference type="EMBL" id="MFD2274900.1"/>
    </source>
</evidence>
<comment type="caution">
    <text evidence="2">The sequence shown here is derived from an EMBL/GenBank/DDBJ whole genome shotgun (WGS) entry which is preliminary data.</text>
</comment>
<evidence type="ECO:0000259" key="1">
    <source>
        <dbReference type="Pfam" id="PF12705"/>
    </source>
</evidence>
<accession>A0ABW5E222</accession>
<proteinExistence type="predicted"/>
<dbReference type="InterPro" id="IPR038726">
    <property type="entry name" value="PDDEXK_AddAB-type"/>
</dbReference>
<name>A0ABW5E222_9BACT</name>
<reference evidence="3" key="1">
    <citation type="journal article" date="2019" name="Int. J. Syst. Evol. Microbiol.">
        <title>The Global Catalogue of Microorganisms (GCM) 10K type strain sequencing project: providing services to taxonomists for standard genome sequencing and annotation.</title>
        <authorList>
            <consortium name="The Broad Institute Genomics Platform"/>
            <consortium name="The Broad Institute Genome Sequencing Center for Infectious Disease"/>
            <person name="Wu L."/>
            <person name="Ma J."/>
        </authorList>
    </citation>
    <scope>NUCLEOTIDE SEQUENCE [LARGE SCALE GENOMIC DNA]</scope>
    <source>
        <strain evidence="3">JCM 16545</strain>
    </source>
</reference>
<dbReference type="EMBL" id="JBHUJC010000001">
    <property type="protein sequence ID" value="MFD2274900.1"/>
    <property type="molecule type" value="Genomic_DNA"/>
</dbReference>
<sequence>MPSQKNFLPSNSPLLPAVAHFLLGLGEELKDTLVIVPTAQSGRQLRQQLPLIAGRPVLAPAVTTADVLYAPQADSNAANKMQWWNAWSETLRSYTDSQLEDLFPQLEGIKRDFNWGLNAAQRFCKLKDEITVVDHSFSSVAAIADVDKERWERLASIDKDVKAFLAKHGLRCPAEAKRYAAENWQAPDKVKRLVLACTPDLPALAIKALQNSNIPIEVLVHANEDLAEHFDQWGQPDTAYWNSCPIPLPSPQQECIKLHSSGHDSSEALIKDLSKYASDQVTLAVTDQAFSTLVSDSIEQAGWPCFDPDGRLVSKSGLWAFLKQLRQCLAHSNSFQHVQSLLKAPEARYLLKSIQSPASIARRIDTLFQRSLPQNFDHAIHCADETLAPVLEELQAWLSTRSDDASRFLEKLFDRIERSPDFPTELIDPFLEGIETIKQLEFHKQRLNYHHALELIMASCEGVKIHAERAGTVIDQLGWLEIPYAEQAHLHIVGFHETCVPERPHNDGFLPESLRKKLNLYSREQLTARDSYLLHSIIEARKDLGSTHFYLSQTAPNGEERQASRLLIRCDEEQLPARVQHCFREDIENKKRLPAYSEGGWKLTLQHGLKWPEEKNLSISPSKLTNFLRCPFRFYLQYVEDFQRSDFDSQEMDAMQFGNLVHDVLELYGKDPQTRDLINTEEIEQAFTDLLNTLFIQRYGHTSNLPLIIQKESALNRLKAFAPEQALMREEGWQIKHVELAIGTKEKEILWNFDETPIKMRIDRIDVNQHNGSWRVIDYKTSTKVKKPQEEHLENVRATDDPHHIYGELLPPASSRARAEQRWKNLQLPLYAEFVRQHFQLEYLPEIAYVAFPAAASGTGLQAWSTYDENVHDCAMQWVSQCITAIRQSKFPIRELPSNMRSWDNFADLSPTDLASAFDLTPAS</sequence>